<feature type="domain" description="Polyvalent protein metallopeptidase" evidence="4">
    <location>
        <begin position="153"/>
        <end position="278"/>
    </location>
</feature>
<gene>
    <name evidence="6" type="ORF">M9799_20325</name>
</gene>
<feature type="domain" description="N-terminal" evidence="2">
    <location>
        <begin position="4"/>
        <end position="106"/>
    </location>
</feature>
<dbReference type="Pfam" id="PF18974">
    <property type="entry name" value="DUF5710"/>
    <property type="match status" value="1"/>
</dbReference>
<dbReference type="Pfam" id="PF18818">
    <property type="entry name" value="MPTase-PolyVal"/>
    <property type="match status" value="1"/>
</dbReference>
<dbReference type="Pfam" id="PF13362">
    <property type="entry name" value="Toprim_3"/>
    <property type="match status" value="1"/>
</dbReference>
<dbReference type="EMBL" id="CP106883">
    <property type="protein sequence ID" value="UYG53955.1"/>
    <property type="molecule type" value="Genomic_DNA"/>
</dbReference>
<evidence type="ECO:0000313" key="6">
    <source>
        <dbReference type="EMBL" id="UYG53955.1"/>
    </source>
</evidence>
<dbReference type="InterPro" id="IPR041459">
    <property type="entry name" value="MPTase-PolyVal"/>
</dbReference>
<feature type="domain" description="DUF5710" evidence="5">
    <location>
        <begin position="327"/>
        <end position="370"/>
    </location>
</feature>
<keyword evidence="6" id="KW-0614">Plasmid</keyword>
<geneLocation type="plasmid" evidence="6 7">
    <name>unnamed2</name>
</geneLocation>
<evidence type="ECO:0000259" key="5">
    <source>
        <dbReference type="Pfam" id="PF18974"/>
    </source>
</evidence>
<evidence type="ECO:0000259" key="4">
    <source>
        <dbReference type="Pfam" id="PF18818"/>
    </source>
</evidence>
<dbReference type="InterPro" id="IPR043764">
    <property type="entry name" value="DUF5710"/>
</dbReference>
<feature type="domain" description="Toprim" evidence="3">
    <location>
        <begin position="619"/>
        <end position="722"/>
    </location>
</feature>
<accession>A0ABY6GH32</accession>
<dbReference type="RefSeq" id="WP_231045113.1">
    <property type="nucleotide sequence ID" value="NZ_CP106883.1"/>
</dbReference>
<reference evidence="6" key="1">
    <citation type="submission" date="2022-09" db="EMBL/GenBank/DDBJ databases">
        <title>The complete genome of Acidovorax sp. 5MLIR.</title>
        <authorList>
            <person name="Liu L."/>
            <person name="Yue J."/>
            <person name="Yang F."/>
            <person name="Yuan J."/>
            <person name="Li L."/>
        </authorList>
    </citation>
    <scope>NUCLEOTIDE SEQUENCE</scope>
    <source>
        <strain evidence="6">5MLIR</strain>
        <plasmid evidence="6">unnamed2</plasmid>
    </source>
</reference>
<feature type="region of interest" description="Disordered" evidence="1">
    <location>
        <begin position="296"/>
        <end position="326"/>
    </location>
</feature>
<dbReference type="Pfam" id="PF08401">
    <property type="entry name" value="ArdcN"/>
    <property type="match status" value="1"/>
</dbReference>
<proteinExistence type="predicted"/>
<protein>
    <submittedName>
        <fullName evidence="6">Zincin-like metallopeptidase domain-containing protein</fullName>
    </submittedName>
</protein>
<dbReference type="InterPro" id="IPR006171">
    <property type="entry name" value="TOPRIM_dom"/>
</dbReference>
<sequence>MKQEYAEQVAARIIEQLQQGVAPWQKPWKPGELRLPYNPTTGQAYRGMNSMWLHMQGHGDPRWMTYNQANAAGAQVRKGAKGAHVVYWKTNEERKLQDENGRPVLDKRGKQQTVTVQLERPRSFTAVVFNGEQIDGLPSIEARPVAAEYERHERAERILQNSGARLHHEEGDRAFYRPRTDSIHLPERGQFPTVDAYYATAFHELGHWTGHPSRLHRELTHPFGSEGYAREELRAEIASLMLGERLDLGHDPSRHAAYVGSWVKALQEDPREIFRAASDAERISGFVMAFEQEQRLEQTTEHSATQPSAAPSRAVLHEQPEKPMPSRTYLAVPYAEKEEAKAQGAKWDKEAKAWYAKAGVDVATSGLARWSIDKPGVIQAAPPAPIEQQFLKALRDAGLDIKAAHDDKVHPVADGKIHRVPVVDDKAGATSGAYAFHRHDAMPGGFIQNYKTGQIVHWKPEGKTDAVSAEERARFAAAADLQRQARSAERAAEHQATAAAAAALWHEAPAATAENAYCKAKGIQNPAGLRVVPAAISAAAAAHGIRIAKTPAEAKELREEAPTNRVFKEGDLLVPGRDAGGKLWTLQSVNPHFKSFMKGGRKHGVFCATGPDGPGNSPLVLAEGYATADTVSRLLEGAPVIAAFDAGNLDAVAKSLREQYPSRLLLIAADNDHQAQAENKPNVGLQKAMEVAQKYGGGVMAPQFMPGARGSDWNDVAAMGGDEAARKMLAEQMAIATRDAAITADRLTTLARERDMEARNDPTTSADDAKLALERGRAAETMAGAQSQLGEVRGLAADGKLGNEKGKRSIGAVKAGLDRKTGAMHDKAKLERQEVQNSGLDQASEISWKKLPLDVRQAKEDLVRSGRAVSLPKDAPIALRKAAGLDVISGRSQGYDADL</sequence>
<dbReference type="CDD" id="cd01029">
    <property type="entry name" value="TOPRIM_primases"/>
    <property type="match status" value="1"/>
</dbReference>
<dbReference type="Proteomes" id="UP001162800">
    <property type="component" value="Plasmid unnamed2"/>
</dbReference>
<dbReference type="InterPro" id="IPR013610">
    <property type="entry name" value="ArdC_N"/>
</dbReference>
<name>A0ABY6GH32_9BURK</name>
<evidence type="ECO:0000313" key="7">
    <source>
        <dbReference type="Proteomes" id="UP001162800"/>
    </source>
</evidence>
<evidence type="ECO:0000259" key="3">
    <source>
        <dbReference type="Pfam" id="PF13362"/>
    </source>
</evidence>
<keyword evidence="7" id="KW-1185">Reference proteome</keyword>
<evidence type="ECO:0000256" key="1">
    <source>
        <dbReference type="SAM" id="MobiDB-lite"/>
    </source>
</evidence>
<organism evidence="6 7">
    <name type="scientific">Comamonas endophytica</name>
    <dbReference type="NCBI Taxonomy" id="2949090"/>
    <lineage>
        <taxon>Bacteria</taxon>
        <taxon>Pseudomonadati</taxon>
        <taxon>Pseudomonadota</taxon>
        <taxon>Betaproteobacteria</taxon>
        <taxon>Burkholderiales</taxon>
        <taxon>Comamonadaceae</taxon>
        <taxon>Comamonas</taxon>
    </lineage>
</organism>
<dbReference type="InterPro" id="IPR034154">
    <property type="entry name" value="TOPRIM_DnaG/twinkle"/>
</dbReference>
<evidence type="ECO:0000259" key="2">
    <source>
        <dbReference type="Pfam" id="PF08401"/>
    </source>
</evidence>